<name>A0ABR0NET6_GOSAR</name>
<dbReference type="EMBL" id="JARKNE010000010">
    <property type="protein sequence ID" value="KAK5793509.1"/>
    <property type="molecule type" value="Genomic_DNA"/>
</dbReference>
<feature type="signal peptide" evidence="1">
    <location>
        <begin position="1"/>
        <end position="30"/>
    </location>
</feature>
<sequence length="101" mass="11702">MCTSNVLYVSMLLVEVVVYLVHDLWDVVETDRESPPLRVNPTIAQIRQHSDDYAKKYKAMSCLQNGVSDVVFTRIMACDTPKQAWEKVKEEFQGYNKTMQQ</sequence>
<proteinExistence type="predicted"/>
<keyword evidence="1" id="KW-0732">Signal</keyword>
<evidence type="ECO:0000313" key="2">
    <source>
        <dbReference type="EMBL" id="KAK5793509.1"/>
    </source>
</evidence>
<evidence type="ECO:0000313" key="3">
    <source>
        <dbReference type="Proteomes" id="UP001358586"/>
    </source>
</evidence>
<accession>A0ABR0NET6</accession>
<dbReference type="Pfam" id="PF14223">
    <property type="entry name" value="Retrotran_gag_2"/>
    <property type="match status" value="1"/>
</dbReference>
<gene>
    <name evidence="2" type="ORF">PVK06_034658</name>
</gene>
<reference evidence="2 3" key="1">
    <citation type="submission" date="2023-03" db="EMBL/GenBank/DDBJ databases">
        <title>WGS of Gossypium arboreum.</title>
        <authorList>
            <person name="Yu D."/>
        </authorList>
    </citation>
    <scope>NUCLEOTIDE SEQUENCE [LARGE SCALE GENOMIC DNA]</scope>
    <source>
        <tissue evidence="2">Leaf</tissue>
    </source>
</reference>
<dbReference type="PANTHER" id="PTHR35317">
    <property type="entry name" value="OS04G0629600 PROTEIN"/>
    <property type="match status" value="1"/>
</dbReference>
<dbReference type="PANTHER" id="PTHR35317:SF31">
    <property type="entry name" value="DUF4219 DOMAIN-CONTAINING PROTEIN"/>
    <property type="match status" value="1"/>
</dbReference>
<feature type="chain" id="PRO_5045518570" evidence="1">
    <location>
        <begin position="31"/>
        <end position="101"/>
    </location>
</feature>
<keyword evidence="3" id="KW-1185">Reference proteome</keyword>
<organism evidence="2 3">
    <name type="scientific">Gossypium arboreum</name>
    <name type="common">Tree cotton</name>
    <name type="synonym">Gossypium nanking</name>
    <dbReference type="NCBI Taxonomy" id="29729"/>
    <lineage>
        <taxon>Eukaryota</taxon>
        <taxon>Viridiplantae</taxon>
        <taxon>Streptophyta</taxon>
        <taxon>Embryophyta</taxon>
        <taxon>Tracheophyta</taxon>
        <taxon>Spermatophyta</taxon>
        <taxon>Magnoliopsida</taxon>
        <taxon>eudicotyledons</taxon>
        <taxon>Gunneridae</taxon>
        <taxon>Pentapetalae</taxon>
        <taxon>rosids</taxon>
        <taxon>malvids</taxon>
        <taxon>Malvales</taxon>
        <taxon>Malvaceae</taxon>
        <taxon>Malvoideae</taxon>
        <taxon>Gossypium</taxon>
    </lineage>
</organism>
<protein>
    <submittedName>
        <fullName evidence="2">Uncharacterized protein</fullName>
    </submittedName>
</protein>
<evidence type="ECO:0000256" key="1">
    <source>
        <dbReference type="SAM" id="SignalP"/>
    </source>
</evidence>
<comment type="caution">
    <text evidence="2">The sequence shown here is derived from an EMBL/GenBank/DDBJ whole genome shotgun (WGS) entry which is preliminary data.</text>
</comment>
<dbReference type="Proteomes" id="UP001358586">
    <property type="component" value="Chromosome 10"/>
</dbReference>